<keyword evidence="2" id="KW-1185">Reference proteome</keyword>
<evidence type="ECO:0000313" key="2">
    <source>
        <dbReference type="Proteomes" id="UP001060215"/>
    </source>
</evidence>
<gene>
    <name evidence="1" type="ORF">LOK49_LG15G01495</name>
</gene>
<accession>A0ACC0F2X1</accession>
<dbReference type="EMBL" id="CM045768">
    <property type="protein sequence ID" value="KAI7982959.1"/>
    <property type="molecule type" value="Genomic_DNA"/>
</dbReference>
<name>A0ACC0F2X1_9ERIC</name>
<comment type="caution">
    <text evidence="1">The sequence shown here is derived from an EMBL/GenBank/DDBJ whole genome shotgun (WGS) entry which is preliminary data.</text>
</comment>
<dbReference type="Proteomes" id="UP001060215">
    <property type="component" value="Chromosome 11"/>
</dbReference>
<reference evidence="1 2" key="1">
    <citation type="journal article" date="2022" name="Plant J.">
        <title>Chromosome-level genome of Camellia lanceoleosa provides a valuable resource for understanding genome evolution and self-incompatibility.</title>
        <authorList>
            <person name="Gong W."/>
            <person name="Xiao S."/>
            <person name="Wang L."/>
            <person name="Liao Z."/>
            <person name="Chang Y."/>
            <person name="Mo W."/>
            <person name="Hu G."/>
            <person name="Li W."/>
            <person name="Zhao G."/>
            <person name="Zhu H."/>
            <person name="Hu X."/>
            <person name="Ji K."/>
            <person name="Xiang X."/>
            <person name="Song Q."/>
            <person name="Yuan D."/>
            <person name="Jin S."/>
            <person name="Zhang L."/>
        </authorList>
    </citation>
    <scope>NUCLEOTIDE SEQUENCE [LARGE SCALE GENOMIC DNA]</scope>
    <source>
        <strain evidence="1">SQ_2022a</strain>
    </source>
</reference>
<evidence type="ECO:0000313" key="1">
    <source>
        <dbReference type="EMBL" id="KAI7982959.1"/>
    </source>
</evidence>
<protein>
    <submittedName>
        <fullName evidence="1">Uncharacterized protein</fullName>
    </submittedName>
</protein>
<sequence length="106" mass="11633">MDPLYRSSPNQTSRVEIYVNNNKLAVADVPNFGRYEECQVVTLFPVPIVGSAANVTISPAEGSTLAPLLNAIEVFSAIDVSKAAHLFKFSVIFVIFLELIVILLFF</sequence>
<organism evidence="1 2">
    <name type="scientific">Camellia lanceoleosa</name>
    <dbReference type="NCBI Taxonomy" id="1840588"/>
    <lineage>
        <taxon>Eukaryota</taxon>
        <taxon>Viridiplantae</taxon>
        <taxon>Streptophyta</taxon>
        <taxon>Embryophyta</taxon>
        <taxon>Tracheophyta</taxon>
        <taxon>Spermatophyta</taxon>
        <taxon>Magnoliopsida</taxon>
        <taxon>eudicotyledons</taxon>
        <taxon>Gunneridae</taxon>
        <taxon>Pentapetalae</taxon>
        <taxon>asterids</taxon>
        <taxon>Ericales</taxon>
        <taxon>Theaceae</taxon>
        <taxon>Camellia</taxon>
    </lineage>
</organism>
<proteinExistence type="predicted"/>